<comment type="caution">
    <text evidence="2">The sequence shown here is derived from an EMBL/GenBank/DDBJ whole genome shotgun (WGS) entry which is preliminary data.</text>
</comment>
<keyword evidence="1" id="KW-0472">Membrane</keyword>
<organism evidence="2 3">
    <name type="scientific">Paracoccus cavernae</name>
    <dbReference type="NCBI Taxonomy" id="1571207"/>
    <lineage>
        <taxon>Bacteria</taxon>
        <taxon>Pseudomonadati</taxon>
        <taxon>Pseudomonadota</taxon>
        <taxon>Alphaproteobacteria</taxon>
        <taxon>Rhodobacterales</taxon>
        <taxon>Paracoccaceae</taxon>
        <taxon>Paracoccus</taxon>
    </lineage>
</organism>
<evidence type="ECO:0000313" key="3">
    <source>
        <dbReference type="Proteomes" id="UP001243846"/>
    </source>
</evidence>
<keyword evidence="1" id="KW-0812">Transmembrane</keyword>
<proteinExistence type="predicted"/>
<protein>
    <submittedName>
        <fullName evidence="2">AzlD domain-containing protein</fullName>
    </submittedName>
</protein>
<dbReference type="Pfam" id="PF05437">
    <property type="entry name" value="AzlD"/>
    <property type="match status" value="1"/>
</dbReference>
<reference evidence="3" key="1">
    <citation type="journal article" date="2019" name="Int. J. Syst. Evol. Microbiol.">
        <title>The Global Catalogue of Microorganisms (GCM) 10K type strain sequencing project: providing services to taxonomists for standard genome sequencing and annotation.</title>
        <authorList>
            <consortium name="The Broad Institute Genomics Platform"/>
            <consortium name="The Broad Institute Genome Sequencing Center for Infectious Disease"/>
            <person name="Wu L."/>
            <person name="Ma J."/>
        </authorList>
    </citation>
    <scope>NUCLEOTIDE SEQUENCE [LARGE SCALE GENOMIC DNA]</scope>
    <source>
        <strain evidence="3">CECT 8482</strain>
    </source>
</reference>
<feature type="transmembrane region" description="Helical" evidence="1">
    <location>
        <begin position="43"/>
        <end position="61"/>
    </location>
</feature>
<sequence length="64" mass="6911">MIPLSTVLTILAMLAVTYTTRIPGYLFLRDRTISPRLQLMMEAAPGCILISVIAPISSPAIPPT</sequence>
<name>A0ABT8DB88_9RHOB</name>
<dbReference type="Proteomes" id="UP001243846">
    <property type="component" value="Unassembled WGS sequence"/>
</dbReference>
<dbReference type="InterPro" id="IPR008407">
    <property type="entry name" value="Brnchd-chn_aa_trnsp_AzlD"/>
</dbReference>
<accession>A0ABT8DB88</accession>
<gene>
    <name evidence="2" type="ORF">QWZ10_23890</name>
</gene>
<keyword evidence="1" id="KW-1133">Transmembrane helix</keyword>
<dbReference type="RefSeq" id="WP_377787606.1">
    <property type="nucleotide sequence ID" value="NZ_JBHUOC010000002.1"/>
</dbReference>
<evidence type="ECO:0000313" key="2">
    <source>
        <dbReference type="EMBL" id="MDN3714062.1"/>
    </source>
</evidence>
<keyword evidence="3" id="KW-1185">Reference proteome</keyword>
<dbReference type="EMBL" id="JAUFRC010000003">
    <property type="protein sequence ID" value="MDN3714062.1"/>
    <property type="molecule type" value="Genomic_DNA"/>
</dbReference>
<evidence type="ECO:0000256" key="1">
    <source>
        <dbReference type="SAM" id="Phobius"/>
    </source>
</evidence>